<name>A0A5Q0L5H3_9ACTN</name>
<sequence>MAPTIHIDVRWLLQQHETALPGQPHISDFSALVAAVARHRVDPPRLGIDPDASWRAAALLHTLLLLKPLPSLNVRFACAVTIAYMHAGHEGLDVPYGELVELCKDLIAGKDTVFGAADRIRSWRI</sequence>
<protein>
    <submittedName>
        <fullName evidence="1">Toxin Doc</fullName>
    </submittedName>
</protein>
<dbReference type="AlphaFoldDB" id="A0A5Q0L5H3"/>
<keyword evidence="2" id="KW-1185">Reference proteome</keyword>
<dbReference type="RefSeq" id="WP_153286343.1">
    <property type="nucleotide sequence ID" value="NZ_CP045643.1"/>
</dbReference>
<evidence type="ECO:0000313" key="2">
    <source>
        <dbReference type="Proteomes" id="UP000326179"/>
    </source>
</evidence>
<evidence type="ECO:0000313" key="1">
    <source>
        <dbReference type="EMBL" id="QFZ71976.1"/>
    </source>
</evidence>
<dbReference type="Proteomes" id="UP000326179">
    <property type="component" value="Chromosome"/>
</dbReference>
<proteinExistence type="predicted"/>
<reference evidence="1 2" key="1">
    <citation type="submission" date="2019-10" db="EMBL/GenBank/DDBJ databases">
        <title>A novel species.</title>
        <authorList>
            <person name="Gao J."/>
        </authorList>
    </citation>
    <scope>NUCLEOTIDE SEQUENCE [LARGE SCALE GENOMIC DNA]</scope>
    <source>
        <strain evidence="1 2">QMT-28</strain>
    </source>
</reference>
<dbReference type="KEGG" id="sfy:GFH48_00640"/>
<accession>A0A5Q0L5H3</accession>
<organism evidence="1 2">
    <name type="scientific">Streptomyces fagopyri</name>
    <dbReference type="NCBI Taxonomy" id="2662397"/>
    <lineage>
        <taxon>Bacteria</taxon>
        <taxon>Bacillati</taxon>
        <taxon>Actinomycetota</taxon>
        <taxon>Actinomycetes</taxon>
        <taxon>Kitasatosporales</taxon>
        <taxon>Streptomycetaceae</taxon>
        <taxon>Streptomyces</taxon>
    </lineage>
</organism>
<dbReference type="EMBL" id="CP045643">
    <property type="protein sequence ID" value="QFZ71976.1"/>
    <property type="molecule type" value="Genomic_DNA"/>
</dbReference>
<gene>
    <name evidence="1" type="ORF">GFH48_00640</name>
</gene>